<reference evidence="2" key="3">
    <citation type="submission" date="2020-12" db="UniProtKB">
        <authorList>
            <consortium name="EnsemblPlants"/>
        </authorList>
    </citation>
    <scope>IDENTIFICATION</scope>
</reference>
<organism evidence="1">
    <name type="scientific">Physcomitrium patens</name>
    <name type="common">Spreading-leaved earth moss</name>
    <name type="synonym">Physcomitrella patens</name>
    <dbReference type="NCBI Taxonomy" id="3218"/>
    <lineage>
        <taxon>Eukaryota</taxon>
        <taxon>Viridiplantae</taxon>
        <taxon>Streptophyta</taxon>
        <taxon>Embryophyta</taxon>
        <taxon>Bryophyta</taxon>
        <taxon>Bryophytina</taxon>
        <taxon>Bryopsida</taxon>
        <taxon>Funariidae</taxon>
        <taxon>Funariales</taxon>
        <taxon>Funariaceae</taxon>
        <taxon>Physcomitrium</taxon>
    </lineage>
</organism>
<dbReference type="EMBL" id="ABEU02000014">
    <property type="protein sequence ID" value="PNR41548.1"/>
    <property type="molecule type" value="Genomic_DNA"/>
</dbReference>
<proteinExistence type="predicted"/>
<reference evidence="1 3" key="2">
    <citation type="journal article" date="2018" name="Plant J.">
        <title>The Physcomitrella patens chromosome-scale assembly reveals moss genome structure and evolution.</title>
        <authorList>
            <person name="Lang D."/>
            <person name="Ullrich K.K."/>
            <person name="Murat F."/>
            <person name="Fuchs J."/>
            <person name="Jenkins J."/>
            <person name="Haas F.B."/>
            <person name="Piednoel M."/>
            <person name="Gundlach H."/>
            <person name="Van Bel M."/>
            <person name="Meyberg R."/>
            <person name="Vives C."/>
            <person name="Morata J."/>
            <person name="Symeonidi A."/>
            <person name="Hiss M."/>
            <person name="Muchero W."/>
            <person name="Kamisugi Y."/>
            <person name="Saleh O."/>
            <person name="Blanc G."/>
            <person name="Decker E.L."/>
            <person name="van Gessel N."/>
            <person name="Grimwood J."/>
            <person name="Hayes R.D."/>
            <person name="Graham S.W."/>
            <person name="Gunter L.E."/>
            <person name="McDaniel S.F."/>
            <person name="Hoernstein S.N.W."/>
            <person name="Larsson A."/>
            <person name="Li F.W."/>
            <person name="Perroud P.F."/>
            <person name="Phillips J."/>
            <person name="Ranjan P."/>
            <person name="Rokshar D.S."/>
            <person name="Rothfels C.J."/>
            <person name="Schneider L."/>
            <person name="Shu S."/>
            <person name="Stevenson D.W."/>
            <person name="Thummler F."/>
            <person name="Tillich M."/>
            <person name="Villarreal Aguilar J.C."/>
            <person name="Widiez T."/>
            <person name="Wong G.K."/>
            <person name="Wymore A."/>
            <person name="Zhang Y."/>
            <person name="Zimmer A.D."/>
            <person name="Quatrano R.S."/>
            <person name="Mayer K.F.X."/>
            <person name="Goodstein D."/>
            <person name="Casacuberta J.M."/>
            <person name="Vandepoele K."/>
            <person name="Reski R."/>
            <person name="Cuming A.C."/>
            <person name="Tuskan G.A."/>
            <person name="Maumus F."/>
            <person name="Salse J."/>
            <person name="Schmutz J."/>
            <person name="Rensing S.A."/>
        </authorList>
    </citation>
    <scope>NUCLEOTIDE SEQUENCE [LARGE SCALE GENOMIC DNA]</scope>
    <source>
        <strain evidence="2 3">cv. Gransden 2004</strain>
    </source>
</reference>
<sequence length="140" mass="15881">MYSGLFDGVFRVFLGFIFKAPQCFESDVEAVDEIRCRDDAVAQFDVARCRHGIFVIEARLSSALVTWIFSGNSVTILGLVCSQPFIYQCCDQVCIDAFPNQGEHCWTIRSFLPFHWQKLAVNLYCSFIVLNMPFTLLSSA</sequence>
<protein>
    <submittedName>
        <fullName evidence="1 2">Uncharacterized protein</fullName>
    </submittedName>
</protein>
<name>A0A2K1JJ25_PHYPA</name>
<dbReference type="Gramene" id="Pp3c14_23690V3.1">
    <property type="protein sequence ID" value="PAC:32962303.CDS.1"/>
    <property type="gene ID" value="Pp3c14_23690"/>
</dbReference>
<evidence type="ECO:0000313" key="2">
    <source>
        <dbReference type="EnsemblPlants" id="PAC:32962303.CDS.1"/>
    </source>
</evidence>
<dbReference type="InParanoid" id="A0A2K1JJ25"/>
<gene>
    <name evidence="1" type="ORF">PHYPA_018951</name>
</gene>
<dbReference type="Proteomes" id="UP000006727">
    <property type="component" value="Chromosome 14"/>
</dbReference>
<dbReference type="AlphaFoldDB" id="A0A2K1JJ25"/>
<dbReference type="EnsemblPlants" id="Pp3c14_23690V3.1">
    <property type="protein sequence ID" value="PAC:32962303.CDS.1"/>
    <property type="gene ID" value="Pp3c14_23690"/>
</dbReference>
<evidence type="ECO:0000313" key="1">
    <source>
        <dbReference type="EMBL" id="PNR41548.1"/>
    </source>
</evidence>
<evidence type="ECO:0000313" key="3">
    <source>
        <dbReference type="Proteomes" id="UP000006727"/>
    </source>
</evidence>
<keyword evidence="3" id="KW-1185">Reference proteome</keyword>
<accession>A0A2K1JJ25</accession>
<reference evidence="1 3" key="1">
    <citation type="journal article" date="2008" name="Science">
        <title>The Physcomitrella genome reveals evolutionary insights into the conquest of land by plants.</title>
        <authorList>
            <person name="Rensing S."/>
            <person name="Lang D."/>
            <person name="Zimmer A."/>
            <person name="Terry A."/>
            <person name="Salamov A."/>
            <person name="Shapiro H."/>
            <person name="Nishiyama T."/>
            <person name="Perroud P.-F."/>
            <person name="Lindquist E."/>
            <person name="Kamisugi Y."/>
            <person name="Tanahashi T."/>
            <person name="Sakakibara K."/>
            <person name="Fujita T."/>
            <person name="Oishi K."/>
            <person name="Shin-I T."/>
            <person name="Kuroki Y."/>
            <person name="Toyoda A."/>
            <person name="Suzuki Y."/>
            <person name="Hashimoto A."/>
            <person name="Yamaguchi K."/>
            <person name="Sugano A."/>
            <person name="Kohara Y."/>
            <person name="Fujiyama A."/>
            <person name="Anterola A."/>
            <person name="Aoki S."/>
            <person name="Ashton N."/>
            <person name="Barbazuk W.B."/>
            <person name="Barker E."/>
            <person name="Bennetzen J."/>
            <person name="Bezanilla M."/>
            <person name="Blankenship R."/>
            <person name="Cho S.H."/>
            <person name="Dutcher S."/>
            <person name="Estelle M."/>
            <person name="Fawcett J.A."/>
            <person name="Gundlach H."/>
            <person name="Hanada K."/>
            <person name="Heyl A."/>
            <person name="Hicks K.A."/>
            <person name="Hugh J."/>
            <person name="Lohr M."/>
            <person name="Mayer K."/>
            <person name="Melkozernov A."/>
            <person name="Murata T."/>
            <person name="Nelson D."/>
            <person name="Pils B."/>
            <person name="Prigge M."/>
            <person name="Reiss B."/>
            <person name="Renner T."/>
            <person name="Rombauts S."/>
            <person name="Rushton P."/>
            <person name="Sanderfoot A."/>
            <person name="Schween G."/>
            <person name="Shiu S.-H."/>
            <person name="Stueber K."/>
            <person name="Theodoulou F.L."/>
            <person name="Tu H."/>
            <person name="Van de Peer Y."/>
            <person name="Verrier P.J."/>
            <person name="Waters E."/>
            <person name="Wood A."/>
            <person name="Yang L."/>
            <person name="Cove D."/>
            <person name="Cuming A."/>
            <person name="Hasebe M."/>
            <person name="Lucas S."/>
            <person name="Mishler D.B."/>
            <person name="Reski R."/>
            <person name="Grigoriev I."/>
            <person name="Quatrano R.S."/>
            <person name="Boore J.L."/>
        </authorList>
    </citation>
    <scope>NUCLEOTIDE SEQUENCE [LARGE SCALE GENOMIC DNA]</scope>
    <source>
        <strain evidence="2 3">cv. Gransden 2004</strain>
    </source>
</reference>